<dbReference type="Proteomes" id="UP000324222">
    <property type="component" value="Unassembled WGS sequence"/>
</dbReference>
<gene>
    <name evidence="3" type="ORF">E2C01_098659</name>
</gene>
<organism evidence="3 4">
    <name type="scientific">Portunus trituberculatus</name>
    <name type="common">Swimming crab</name>
    <name type="synonym">Neptunus trituberculatus</name>
    <dbReference type="NCBI Taxonomy" id="210409"/>
    <lineage>
        <taxon>Eukaryota</taxon>
        <taxon>Metazoa</taxon>
        <taxon>Ecdysozoa</taxon>
        <taxon>Arthropoda</taxon>
        <taxon>Crustacea</taxon>
        <taxon>Multicrustacea</taxon>
        <taxon>Malacostraca</taxon>
        <taxon>Eumalacostraca</taxon>
        <taxon>Eucarida</taxon>
        <taxon>Decapoda</taxon>
        <taxon>Pleocyemata</taxon>
        <taxon>Brachyura</taxon>
        <taxon>Eubrachyura</taxon>
        <taxon>Portunoidea</taxon>
        <taxon>Portunidae</taxon>
        <taxon>Portuninae</taxon>
        <taxon>Portunus</taxon>
    </lineage>
</organism>
<keyword evidence="2" id="KW-0812">Transmembrane</keyword>
<comment type="caution">
    <text evidence="3">The sequence shown here is derived from an EMBL/GenBank/DDBJ whole genome shotgun (WGS) entry which is preliminary data.</text>
</comment>
<evidence type="ECO:0000256" key="1">
    <source>
        <dbReference type="SAM" id="MobiDB-lite"/>
    </source>
</evidence>
<dbReference type="AlphaFoldDB" id="A0A5B7K3G7"/>
<feature type="compositionally biased region" description="Pro residues" evidence="1">
    <location>
        <begin position="52"/>
        <end position="67"/>
    </location>
</feature>
<evidence type="ECO:0000256" key="2">
    <source>
        <dbReference type="SAM" id="Phobius"/>
    </source>
</evidence>
<accession>A0A5B7K3G7</accession>
<evidence type="ECO:0000313" key="3">
    <source>
        <dbReference type="EMBL" id="MPD03043.1"/>
    </source>
</evidence>
<sequence>MRNGSVCRSVNGFAQLNARWPNTTGISPSASLGAWNPKYESPPVLPLALTSPPSPPPPPPPPPPLPSLPHLVPRRDSCCGAVLCCFVVHGVELRSLRVMLFDDSSLHGVGDGIVMVLLCCGDGVVLAAYCVVALGSCCVFVVLQVERYTIVPSLCYRPCVAASP</sequence>
<evidence type="ECO:0000313" key="4">
    <source>
        <dbReference type="Proteomes" id="UP000324222"/>
    </source>
</evidence>
<name>A0A5B7K3G7_PORTR</name>
<keyword evidence="4" id="KW-1185">Reference proteome</keyword>
<feature type="transmembrane region" description="Helical" evidence="2">
    <location>
        <begin position="123"/>
        <end position="143"/>
    </location>
</feature>
<protein>
    <submittedName>
        <fullName evidence="3">Uncharacterized protein</fullName>
    </submittedName>
</protein>
<keyword evidence="2" id="KW-1133">Transmembrane helix</keyword>
<reference evidence="3 4" key="1">
    <citation type="submission" date="2019-05" db="EMBL/GenBank/DDBJ databases">
        <title>Another draft genome of Portunus trituberculatus and its Hox gene families provides insights of decapod evolution.</title>
        <authorList>
            <person name="Jeong J.-H."/>
            <person name="Song I."/>
            <person name="Kim S."/>
            <person name="Choi T."/>
            <person name="Kim D."/>
            <person name="Ryu S."/>
            <person name="Kim W."/>
        </authorList>
    </citation>
    <scope>NUCLEOTIDE SEQUENCE [LARGE SCALE GENOMIC DNA]</scope>
    <source>
        <tissue evidence="3">Muscle</tissue>
    </source>
</reference>
<dbReference type="EMBL" id="VSRR010134346">
    <property type="protein sequence ID" value="MPD03043.1"/>
    <property type="molecule type" value="Genomic_DNA"/>
</dbReference>
<proteinExistence type="predicted"/>
<feature type="region of interest" description="Disordered" evidence="1">
    <location>
        <begin position="46"/>
        <end position="67"/>
    </location>
</feature>
<keyword evidence="2" id="KW-0472">Membrane</keyword>